<dbReference type="InterPro" id="IPR036465">
    <property type="entry name" value="vWFA_dom_sf"/>
</dbReference>
<proteinExistence type="predicted"/>
<comment type="caution">
    <text evidence="2">The sequence shown here is derived from an EMBL/GenBank/DDBJ whole genome shotgun (WGS) entry which is preliminary data.</text>
</comment>
<protein>
    <submittedName>
        <fullName evidence="2">Tellurium resistance protein TerY</fullName>
    </submittedName>
</protein>
<dbReference type="AlphaFoldDB" id="A0A8J3ZGM1"/>
<name>A0A8J3ZGM1_9ACTN</name>
<organism evidence="2 3">
    <name type="scientific">Virgisporangium aurantiacum</name>
    <dbReference type="NCBI Taxonomy" id="175570"/>
    <lineage>
        <taxon>Bacteria</taxon>
        <taxon>Bacillati</taxon>
        <taxon>Actinomycetota</taxon>
        <taxon>Actinomycetes</taxon>
        <taxon>Micromonosporales</taxon>
        <taxon>Micromonosporaceae</taxon>
        <taxon>Virgisporangium</taxon>
    </lineage>
</organism>
<dbReference type="RefSeq" id="WP_204010283.1">
    <property type="nucleotide sequence ID" value="NZ_BOPG01000098.1"/>
</dbReference>
<feature type="domain" description="VWFA" evidence="1">
    <location>
        <begin position="10"/>
        <end position="205"/>
    </location>
</feature>
<accession>A0A8J3ZGM1</accession>
<dbReference type="Proteomes" id="UP000612585">
    <property type="component" value="Unassembled WGS sequence"/>
</dbReference>
<dbReference type="EMBL" id="BOPG01000098">
    <property type="protein sequence ID" value="GIJ63539.1"/>
    <property type="molecule type" value="Genomic_DNA"/>
</dbReference>
<evidence type="ECO:0000313" key="3">
    <source>
        <dbReference type="Proteomes" id="UP000612585"/>
    </source>
</evidence>
<gene>
    <name evidence="2" type="primary">terY</name>
    <name evidence="2" type="ORF">Vau01_110550</name>
</gene>
<dbReference type="SMART" id="SM00327">
    <property type="entry name" value="VWA"/>
    <property type="match status" value="1"/>
</dbReference>
<dbReference type="InterPro" id="IPR002035">
    <property type="entry name" value="VWF_A"/>
</dbReference>
<reference evidence="2" key="1">
    <citation type="submission" date="2021-01" db="EMBL/GenBank/DDBJ databases">
        <title>Whole genome shotgun sequence of Virgisporangium aurantiacum NBRC 16421.</title>
        <authorList>
            <person name="Komaki H."/>
            <person name="Tamura T."/>
        </authorList>
    </citation>
    <scope>NUCLEOTIDE SEQUENCE</scope>
    <source>
        <strain evidence="2">NBRC 16421</strain>
    </source>
</reference>
<keyword evidence="3" id="KW-1185">Reference proteome</keyword>
<dbReference type="Gene3D" id="3.40.50.410">
    <property type="entry name" value="von Willebrand factor, type A domain"/>
    <property type="match status" value="1"/>
</dbReference>
<evidence type="ECO:0000313" key="2">
    <source>
        <dbReference type="EMBL" id="GIJ63539.1"/>
    </source>
</evidence>
<evidence type="ECO:0000259" key="1">
    <source>
        <dbReference type="PROSITE" id="PS50234"/>
    </source>
</evidence>
<dbReference type="Pfam" id="PF13519">
    <property type="entry name" value="VWA_2"/>
    <property type="match status" value="1"/>
</dbReference>
<dbReference type="SUPFAM" id="SSF53300">
    <property type="entry name" value="vWA-like"/>
    <property type="match status" value="1"/>
</dbReference>
<sequence length="242" mass="26474">MAEERAKLLPFYLVVDVSASMAGANIAAVNEIAPRMIDTLAQNPILTDKIRFALLDFSDEAQVRVPLCDLLTQPSLPRLETRAGTSFAAPLRLLRTEIATNVRQLKADNYSVHRPAVFFLTDGLPTDEWHDEFRNLTAYDPATRSGFPTYPNIIPFGVADADPHTLTELIHPKSGNKRMKMFMMDEGNDPSQAIRAMAEVMISSVLASGMSLAEGGSGLLLPADDLVPKGIHGYTADDDDFV</sequence>
<dbReference type="PROSITE" id="PS50234">
    <property type="entry name" value="VWFA"/>
    <property type="match status" value="1"/>
</dbReference>